<accession>A0AAD9E539</accession>
<feature type="compositionally biased region" description="Basic residues" evidence="1">
    <location>
        <begin position="9"/>
        <end position="41"/>
    </location>
</feature>
<feature type="compositionally biased region" description="Polar residues" evidence="1">
    <location>
        <begin position="51"/>
        <end position="69"/>
    </location>
</feature>
<name>A0AAD9E539_9TELE</name>
<dbReference type="AlphaFoldDB" id="A0AAD9E539"/>
<comment type="caution">
    <text evidence="2">The sequence shown here is derived from an EMBL/GenBank/DDBJ whole genome shotgun (WGS) entry which is preliminary data.</text>
</comment>
<keyword evidence="3" id="KW-1185">Reference proteome</keyword>
<evidence type="ECO:0000313" key="3">
    <source>
        <dbReference type="Proteomes" id="UP001239994"/>
    </source>
</evidence>
<proteinExistence type="predicted"/>
<dbReference type="EMBL" id="JAROKS010000003">
    <property type="protein sequence ID" value="KAK1805381.1"/>
    <property type="molecule type" value="Genomic_DNA"/>
</dbReference>
<feature type="compositionally biased region" description="Basic and acidic residues" evidence="1">
    <location>
        <begin position="70"/>
        <end position="97"/>
    </location>
</feature>
<feature type="region of interest" description="Disordered" evidence="1">
    <location>
        <begin position="1"/>
        <end position="97"/>
    </location>
</feature>
<organism evidence="2 3">
    <name type="scientific">Electrophorus voltai</name>
    <dbReference type="NCBI Taxonomy" id="2609070"/>
    <lineage>
        <taxon>Eukaryota</taxon>
        <taxon>Metazoa</taxon>
        <taxon>Chordata</taxon>
        <taxon>Craniata</taxon>
        <taxon>Vertebrata</taxon>
        <taxon>Euteleostomi</taxon>
        <taxon>Actinopterygii</taxon>
        <taxon>Neopterygii</taxon>
        <taxon>Teleostei</taxon>
        <taxon>Ostariophysi</taxon>
        <taxon>Gymnotiformes</taxon>
        <taxon>Gymnotoidei</taxon>
        <taxon>Gymnotidae</taxon>
        <taxon>Electrophorus</taxon>
    </lineage>
</organism>
<sequence length="240" mass="27094">MGKVNKGNSSRHRSRHRNQGNRRRLNRTRTRSKSRNRHRNQRNWIDRNRSKPQQQQQEWMGKWEQNQQKLTEDGKSAGSEAKEKQQKTTNDEGERTFGKERARGFRFSVLPHFASYSSIIRWNGLLCLEPVNWSQKKRDGGEEGSDTDGKGGVVVVVVVEQMVEGWEVMLKQRGNGGLWLQLGGLGGQAQSSFPSFCCSNSHRLSCSPASGTLLRDLVVSPAPFFSISLVCFHSGPLLVG</sequence>
<protein>
    <submittedName>
        <fullName evidence="2">Uncharacterized protein</fullName>
    </submittedName>
</protein>
<dbReference type="Proteomes" id="UP001239994">
    <property type="component" value="Unassembled WGS sequence"/>
</dbReference>
<reference evidence="2" key="1">
    <citation type="submission" date="2023-03" db="EMBL/GenBank/DDBJ databases">
        <title>Electrophorus voltai genome.</title>
        <authorList>
            <person name="Bian C."/>
        </authorList>
    </citation>
    <scope>NUCLEOTIDE SEQUENCE</scope>
    <source>
        <strain evidence="2">CB-2022</strain>
        <tissue evidence="2">Muscle</tissue>
    </source>
</reference>
<gene>
    <name evidence="2" type="ORF">P4O66_019698</name>
</gene>
<evidence type="ECO:0000256" key="1">
    <source>
        <dbReference type="SAM" id="MobiDB-lite"/>
    </source>
</evidence>
<evidence type="ECO:0000313" key="2">
    <source>
        <dbReference type="EMBL" id="KAK1805381.1"/>
    </source>
</evidence>